<gene>
    <name evidence="2" type="ORF">Glove_423g81</name>
</gene>
<reference evidence="2 3" key="1">
    <citation type="submission" date="2018-08" db="EMBL/GenBank/DDBJ databases">
        <title>Genome and evolution of the arbuscular mycorrhizal fungus Diversispora epigaea (formerly Glomus versiforme) and its bacterial endosymbionts.</title>
        <authorList>
            <person name="Sun X."/>
            <person name="Fei Z."/>
            <person name="Harrison M."/>
        </authorList>
    </citation>
    <scope>NUCLEOTIDE SEQUENCE [LARGE SCALE GENOMIC DNA]</scope>
    <source>
        <strain evidence="2 3">IT104</strain>
    </source>
</reference>
<evidence type="ECO:0000313" key="2">
    <source>
        <dbReference type="EMBL" id="RHZ54772.1"/>
    </source>
</evidence>
<feature type="coiled-coil region" evidence="1">
    <location>
        <begin position="78"/>
        <end position="105"/>
    </location>
</feature>
<dbReference type="EMBL" id="PQFF01000374">
    <property type="protein sequence ID" value="RHZ54772.1"/>
    <property type="molecule type" value="Genomic_DNA"/>
</dbReference>
<dbReference type="Proteomes" id="UP000266861">
    <property type="component" value="Unassembled WGS sequence"/>
</dbReference>
<keyword evidence="1" id="KW-0175">Coiled coil</keyword>
<dbReference type="AlphaFoldDB" id="A0A397GUS8"/>
<evidence type="ECO:0000256" key="1">
    <source>
        <dbReference type="SAM" id="Coils"/>
    </source>
</evidence>
<accession>A0A397GUS8</accession>
<name>A0A397GUS8_9GLOM</name>
<sequence length="134" mass="16564">MDTTKVEPIEGYRNRFYVKVNIYVDKRCGYECYHNYKMEEHWYTNCTGNRHCEISFKEYMELKQKPEVKHDIFTRLAIHRYELRIENLIRRVKHVRETAKKIQAVNIISQKWFEYMYRPDGFRATELAMHYNLL</sequence>
<protein>
    <submittedName>
        <fullName evidence="2">Uncharacterized protein</fullName>
    </submittedName>
</protein>
<comment type="caution">
    <text evidence="2">The sequence shown here is derived from an EMBL/GenBank/DDBJ whole genome shotgun (WGS) entry which is preliminary data.</text>
</comment>
<organism evidence="2 3">
    <name type="scientific">Diversispora epigaea</name>
    <dbReference type="NCBI Taxonomy" id="1348612"/>
    <lineage>
        <taxon>Eukaryota</taxon>
        <taxon>Fungi</taxon>
        <taxon>Fungi incertae sedis</taxon>
        <taxon>Mucoromycota</taxon>
        <taxon>Glomeromycotina</taxon>
        <taxon>Glomeromycetes</taxon>
        <taxon>Diversisporales</taxon>
        <taxon>Diversisporaceae</taxon>
        <taxon>Diversispora</taxon>
    </lineage>
</organism>
<dbReference type="OrthoDB" id="2380925at2759"/>
<evidence type="ECO:0000313" key="3">
    <source>
        <dbReference type="Proteomes" id="UP000266861"/>
    </source>
</evidence>
<keyword evidence="3" id="KW-1185">Reference proteome</keyword>
<proteinExistence type="predicted"/>